<gene>
    <name evidence="1" type="ORF">BN869_000013579_1</name>
</gene>
<accession>A0A0B7KRR0</accession>
<evidence type="ECO:0000313" key="1">
    <source>
        <dbReference type="EMBL" id="CEO57521.1"/>
    </source>
</evidence>
<proteinExistence type="predicted"/>
<protein>
    <submittedName>
        <fullName evidence="1">Uncharacterized protein</fullName>
    </submittedName>
</protein>
<name>A0A0B7KRR0_BIOOC</name>
<sequence length="197" mass="22790">MQQRRRGFRETYARYHADEHLVKKYIRLIKQGKGLPKPESDSTGGAMNACISIEEERAIITYLQLSRFKKRYPEISFKKEKPKEIIRIGAELQIPEIQAWFAEYRKVIRTQQKARLYNDEEGEKAYILQLGNKESLTAVDAISAAGKAIPSFLILSANILLEDYTASTLNDDIILTRTSSGYNNADRAFQWLQHFNW</sequence>
<dbReference type="AlphaFoldDB" id="A0A0B7KRR0"/>
<organism evidence="1">
    <name type="scientific">Bionectria ochroleuca</name>
    <name type="common">Gliocladium roseum</name>
    <dbReference type="NCBI Taxonomy" id="29856"/>
    <lineage>
        <taxon>Eukaryota</taxon>
        <taxon>Fungi</taxon>
        <taxon>Dikarya</taxon>
        <taxon>Ascomycota</taxon>
        <taxon>Pezizomycotina</taxon>
        <taxon>Sordariomycetes</taxon>
        <taxon>Hypocreomycetidae</taxon>
        <taxon>Hypocreales</taxon>
        <taxon>Bionectriaceae</taxon>
        <taxon>Clonostachys</taxon>
    </lineage>
</organism>
<dbReference type="EMBL" id="CDPU01000107">
    <property type="protein sequence ID" value="CEO57521.1"/>
    <property type="molecule type" value="Genomic_DNA"/>
</dbReference>
<reference evidence="1" key="1">
    <citation type="submission" date="2015-01" db="EMBL/GenBank/DDBJ databases">
        <authorList>
            <person name="Durling Mikael"/>
        </authorList>
    </citation>
    <scope>NUCLEOTIDE SEQUENCE</scope>
</reference>